<evidence type="ECO:0000256" key="2">
    <source>
        <dbReference type="ARBA" id="ARBA00006375"/>
    </source>
</evidence>
<feature type="repeat" description="Solcar" evidence="10">
    <location>
        <begin position="315"/>
        <end position="399"/>
    </location>
</feature>
<dbReference type="SUPFAM" id="SSF103506">
    <property type="entry name" value="Mitochondrial carrier"/>
    <property type="match status" value="1"/>
</dbReference>
<comment type="subcellular location">
    <subcellularLocation>
        <location evidence="1">Mitochondrion inner membrane</location>
        <topology evidence="1">Multi-pass membrane protein</topology>
    </subcellularLocation>
</comment>
<feature type="repeat" description="Solcar" evidence="10">
    <location>
        <begin position="199"/>
        <end position="289"/>
    </location>
</feature>
<evidence type="ECO:0000256" key="1">
    <source>
        <dbReference type="ARBA" id="ARBA00004448"/>
    </source>
</evidence>
<dbReference type="EMBL" id="JATAAI010000015">
    <property type="protein sequence ID" value="KAK1740696.1"/>
    <property type="molecule type" value="Genomic_DNA"/>
</dbReference>
<evidence type="ECO:0000256" key="9">
    <source>
        <dbReference type="ARBA" id="ARBA00023136"/>
    </source>
</evidence>
<dbReference type="InterPro" id="IPR045315">
    <property type="entry name" value="Mtm1-like"/>
</dbReference>
<gene>
    <name evidence="13" type="ORF">QTG54_008791</name>
</gene>
<comment type="caution">
    <text evidence="13">The sequence shown here is derived from an EMBL/GenBank/DDBJ whole genome shotgun (WGS) entry which is preliminary data.</text>
</comment>
<evidence type="ECO:0000256" key="3">
    <source>
        <dbReference type="ARBA" id="ARBA00022448"/>
    </source>
</evidence>
<dbReference type="InterPro" id="IPR023395">
    <property type="entry name" value="MCP_dom_sf"/>
</dbReference>
<keyword evidence="9 10" id="KW-0472">Membrane</keyword>
<feature type="repeat" description="Solcar" evidence="10">
    <location>
        <begin position="101"/>
        <end position="185"/>
    </location>
</feature>
<dbReference type="AlphaFoldDB" id="A0AAD9DAU9"/>
<feature type="region of interest" description="Disordered" evidence="12">
    <location>
        <begin position="1"/>
        <end position="26"/>
    </location>
</feature>
<keyword evidence="7" id="KW-1133">Transmembrane helix</keyword>
<sequence>MAARPISPSPPVRSDAGRSSKGSASQSSSLLSRIISGSTGSIIYALSGTPIEVVKIRQQTAPREDSFSSSLKRQGNPVKKLLRSRGAIVLNNGLMLPIDAFPCLVAPGGGGVSKMDYSIYSRLFESCRTASSIVQEQSSGTFRMLKTIFRNEGVAGLYAGLKPTLAMSIPNTVLYLSSYDEISERLHAMHSSNSNVDASRAYIPLVAGSTARIISSFATAPLELIRTRQASIIAGSIPQGRAPGILEEFRLLVRTGGLMSCYNGLGPLLLRDAPFAAIYFLCLEQFRGSLSDNTSLGRWSGRHYTDQGVQIPASIDVMHTFAAGASAALVATALTGPFDVVKTVRQVSNGGNANTLSCIRQIFRDEGVKGLWRGNVSRMIKIVPGHAAMITCYEFGKRVFDGVL</sequence>
<feature type="compositionally biased region" description="Low complexity" evidence="12">
    <location>
        <begin position="17"/>
        <end position="26"/>
    </location>
</feature>
<dbReference type="InterPro" id="IPR018108">
    <property type="entry name" value="MCP_transmembrane"/>
</dbReference>
<dbReference type="GO" id="GO:0005743">
    <property type="term" value="C:mitochondrial inner membrane"/>
    <property type="evidence" value="ECO:0007669"/>
    <property type="project" value="UniProtKB-SubCell"/>
</dbReference>
<keyword evidence="14" id="KW-1185">Reference proteome</keyword>
<dbReference type="Pfam" id="PF00153">
    <property type="entry name" value="Mito_carr"/>
    <property type="match status" value="4"/>
</dbReference>
<protein>
    <submittedName>
        <fullName evidence="13">Mitochondrial carrier protein</fullName>
    </submittedName>
</protein>
<dbReference type="PANTHER" id="PTHR45760:SF2">
    <property type="entry name" value="FI19922P1-RELATED"/>
    <property type="match status" value="1"/>
</dbReference>
<evidence type="ECO:0000256" key="12">
    <source>
        <dbReference type="SAM" id="MobiDB-lite"/>
    </source>
</evidence>
<dbReference type="PROSITE" id="PS50920">
    <property type="entry name" value="SOLCAR"/>
    <property type="match status" value="3"/>
</dbReference>
<dbReference type="GO" id="GO:1990542">
    <property type="term" value="P:mitochondrial transmembrane transport"/>
    <property type="evidence" value="ECO:0007669"/>
    <property type="project" value="InterPro"/>
</dbReference>
<keyword evidence="3 11" id="KW-0813">Transport</keyword>
<keyword evidence="8" id="KW-0496">Mitochondrion</keyword>
<evidence type="ECO:0000256" key="7">
    <source>
        <dbReference type="ARBA" id="ARBA00022989"/>
    </source>
</evidence>
<evidence type="ECO:0000256" key="10">
    <source>
        <dbReference type="PROSITE-ProRule" id="PRU00282"/>
    </source>
</evidence>
<evidence type="ECO:0000256" key="8">
    <source>
        <dbReference type="ARBA" id="ARBA00023128"/>
    </source>
</evidence>
<evidence type="ECO:0000256" key="6">
    <source>
        <dbReference type="ARBA" id="ARBA00022792"/>
    </source>
</evidence>
<comment type="similarity">
    <text evidence="2 11">Belongs to the mitochondrial carrier (TC 2.A.29) family.</text>
</comment>
<keyword evidence="4 10" id="KW-0812">Transmembrane</keyword>
<keyword evidence="6" id="KW-0999">Mitochondrion inner membrane</keyword>
<proteinExistence type="inferred from homology"/>
<keyword evidence="5" id="KW-0677">Repeat</keyword>
<name>A0AAD9DAU9_9STRA</name>
<evidence type="ECO:0000313" key="14">
    <source>
        <dbReference type="Proteomes" id="UP001224775"/>
    </source>
</evidence>
<evidence type="ECO:0000256" key="4">
    <source>
        <dbReference type="ARBA" id="ARBA00022692"/>
    </source>
</evidence>
<organism evidence="13 14">
    <name type="scientific">Skeletonema marinoi</name>
    <dbReference type="NCBI Taxonomy" id="267567"/>
    <lineage>
        <taxon>Eukaryota</taxon>
        <taxon>Sar</taxon>
        <taxon>Stramenopiles</taxon>
        <taxon>Ochrophyta</taxon>
        <taxon>Bacillariophyta</taxon>
        <taxon>Coscinodiscophyceae</taxon>
        <taxon>Thalassiosirophycidae</taxon>
        <taxon>Thalassiosirales</taxon>
        <taxon>Skeletonemataceae</taxon>
        <taxon>Skeletonema</taxon>
        <taxon>Skeletonema marinoi-dohrnii complex</taxon>
    </lineage>
</organism>
<evidence type="ECO:0000313" key="13">
    <source>
        <dbReference type="EMBL" id="KAK1740696.1"/>
    </source>
</evidence>
<dbReference type="PANTHER" id="PTHR45760">
    <property type="entry name" value="FI19922P1-RELATED"/>
    <property type="match status" value="1"/>
</dbReference>
<reference evidence="13" key="1">
    <citation type="submission" date="2023-06" db="EMBL/GenBank/DDBJ databases">
        <title>Survivors Of The Sea: Transcriptome response of Skeletonema marinoi to long-term dormancy.</title>
        <authorList>
            <person name="Pinder M.I.M."/>
            <person name="Kourtchenko O."/>
            <person name="Robertson E.K."/>
            <person name="Larsson T."/>
            <person name="Maumus F."/>
            <person name="Osuna-Cruz C.M."/>
            <person name="Vancaester E."/>
            <person name="Stenow R."/>
            <person name="Vandepoele K."/>
            <person name="Ploug H."/>
            <person name="Bruchert V."/>
            <person name="Godhe A."/>
            <person name="Topel M."/>
        </authorList>
    </citation>
    <scope>NUCLEOTIDE SEQUENCE</scope>
    <source>
        <strain evidence="13">R05AC</strain>
    </source>
</reference>
<dbReference type="Proteomes" id="UP001224775">
    <property type="component" value="Unassembled WGS sequence"/>
</dbReference>
<evidence type="ECO:0000256" key="11">
    <source>
        <dbReference type="RuleBase" id="RU000488"/>
    </source>
</evidence>
<accession>A0AAD9DAU9</accession>
<evidence type="ECO:0000256" key="5">
    <source>
        <dbReference type="ARBA" id="ARBA00022737"/>
    </source>
</evidence>
<dbReference type="Gene3D" id="1.50.40.10">
    <property type="entry name" value="Mitochondrial carrier domain"/>
    <property type="match status" value="2"/>
</dbReference>